<evidence type="ECO:0000313" key="8">
    <source>
        <dbReference type="EMBL" id="KAK3326002.1"/>
    </source>
</evidence>
<dbReference type="Proteomes" id="UP001283341">
    <property type="component" value="Unassembled WGS sequence"/>
</dbReference>
<name>A0AAE0IJ00_9PEZI</name>
<dbReference type="InterPro" id="IPR020843">
    <property type="entry name" value="ER"/>
</dbReference>
<gene>
    <name evidence="8" type="ORF">B0H66DRAFT_471075</name>
</gene>
<dbReference type="AlphaFoldDB" id="A0AAE0IJ00"/>
<evidence type="ECO:0000256" key="2">
    <source>
        <dbReference type="ARBA" id="ARBA00008072"/>
    </source>
</evidence>
<reference evidence="8" key="2">
    <citation type="submission" date="2023-06" db="EMBL/GenBank/DDBJ databases">
        <authorList>
            <consortium name="Lawrence Berkeley National Laboratory"/>
            <person name="Haridas S."/>
            <person name="Hensen N."/>
            <person name="Bonometti L."/>
            <person name="Westerberg I."/>
            <person name="Brannstrom I.O."/>
            <person name="Guillou S."/>
            <person name="Cros-Aarteil S."/>
            <person name="Calhoun S."/>
            <person name="Kuo A."/>
            <person name="Mondo S."/>
            <person name="Pangilinan J."/>
            <person name="Riley R."/>
            <person name="Labutti K."/>
            <person name="Andreopoulos B."/>
            <person name="Lipzen A."/>
            <person name="Chen C."/>
            <person name="Yanf M."/>
            <person name="Daum C."/>
            <person name="Ng V."/>
            <person name="Clum A."/>
            <person name="Steindorff A."/>
            <person name="Ohm R."/>
            <person name="Martin F."/>
            <person name="Silar P."/>
            <person name="Natvig D."/>
            <person name="Lalanne C."/>
            <person name="Gautier V."/>
            <person name="Ament-Velasquez S.L."/>
            <person name="Kruys A."/>
            <person name="Hutchinson M.I."/>
            <person name="Powell A.J."/>
            <person name="Barry K."/>
            <person name="Miller A.N."/>
            <person name="Grigoriev I.V."/>
            <person name="Debuchy R."/>
            <person name="Gladieux P."/>
            <person name="Thoren M.H."/>
            <person name="Johannesson H."/>
        </authorList>
    </citation>
    <scope>NUCLEOTIDE SEQUENCE</scope>
    <source>
        <strain evidence="8">CBS 118394</strain>
    </source>
</reference>
<evidence type="ECO:0000256" key="4">
    <source>
        <dbReference type="ARBA" id="ARBA00022833"/>
    </source>
</evidence>
<accession>A0AAE0IJ00</accession>
<feature type="domain" description="Enoyl reductase (ER)" evidence="7">
    <location>
        <begin position="10"/>
        <end position="346"/>
    </location>
</feature>
<keyword evidence="6" id="KW-0520">NAD</keyword>
<keyword evidence="4" id="KW-0862">Zinc</keyword>
<organism evidence="8 9">
    <name type="scientific">Apodospora peruviana</name>
    <dbReference type="NCBI Taxonomy" id="516989"/>
    <lineage>
        <taxon>Eukaryota</taxon>
        <taxon>Fungi</taxon>
        <taxon>Dikarya</taxon>
        <taxon>Ascomycota</taxon>
        <taxon>Pezizomycotina</taxon>
        <taxon>Sordariomycetes</taxon>
        <taxon>Sordariomycetidae</taxon>
        <taxon>Sordariales</taxon>
        <taxon>Lasiosphaeriaceae</taxon>
        <taxon>Apodospora</taxon>
    </lineage>
</organism>
<dbReference type="PANTHER" id="PTHR42940:SF8">
    <property type="entry name" value="VACUOLAR PROTEIN SORTING-ASSOCIATED PROTEIN 11"/>
    <property type="match status" value="1"/>
</dbReference>
<dbReference type="FunFam" id="3.40.50.720:FF:000039">
    <property type="entry name" value="Alcohol dehydrogenase AdhP"/>
    <property type="match status" value="1"/>
</dbReference>
<keyword evidence="9" id="KW-1185">Reference proteome</keyword>
<evidence type="ECO:0000256" key="3">
    <source>
        <dbReference type="ARBA" id="ARBA00022723"/>
    </source>
</evidence>
<dbReference type="SUPFAM" id="SSF51735">
    <property type="entry name" value="NAD(P)-binding Rossmann-fold domains"/>
    <property type="match status" value="1"/>
</dbReference>
<reference evidence="8" key="1">
    <citation type="journal article" date="2023" name="Mol. Phylogenet. Evol.">
        <title>Genome-scale phylogeny and comparative genomics of the fungal order Sordariales.</title>
        <authorList>
            <person name="Hensen N."/>
            <person name="Bonometti L."/>
            <person name="Westerberg I."/>
            <person name="Brannstrom I.O."/>
            <person name="Guillou S."/>
            <person name="Cros-Aarteil S."/>
            <person name="Calhoun S."/>
            <person name="Haridas S."/>
            <person name="Kuo A."/>
            <person name="Mondo S."/>
            <person name="Pangilinan J."/>
            <person name="Riley R."/>
            <person name="LaButti K."/>
            <person name="Andreopoulos B."/>
            <person name="Lipzen A."/>
            <person name="Chen C."/>
            <person name="Yan M."/>
            <person name="Daum C."/>
            <person name="Ng V."/>
            <person name="Clum A."/>
            <person name="Steindorff A."/>
            <person name="Ohm R.A."/>
            <person name="Martin F."/>
            <person name="Silar P."/>
            <person name="Natvig D.O."/>
            <person name="Lalanne C."/>
            <person name="Gautier V."/>
            <person name="Ament-Velasquez S.L."/>
            <person name="Kruys A."/>
            <person name="Hutchinson M.I."/>
            <person name="Powell A.J."/>
            <person name="Barry K."/>
            <person name="Miller A.N."/>
            <person name="Grigoriev I.V."/>
            <person name="Debuchy R."/>
            <person name="Gladieux P."/>
            <person name="Hiltunen Thoren M."/>
            <person name="Johannesson H."/>
        </authorList>
    </citation>
    <scope>NUCLEOTIDE SEQUENCE</scope>
    <source>
        <strain evidence="8">CBS 118394</strain>
    </source>
</reference>
<keyword evidence="5" id="KW-0560">Oxidoreductase</keyword>
<dbReference type="GO" id="GO:0004022">
    <property type="term" value="F:alcohol dehydrogenase (NAD+) activity"/>
    <property type="evidence" value="ECO:0007669"/>
    <property type="project" value="TreeGrafter"/>
</dbReference>
<dbReference type="Gene3D" id="3.40.50.720">
    <property type="entry name" value="NAD(P)-binding Rossmann-like Domain"/>
    <property type="match status" value="1"/>
</dbReference>
<evidence type="ECO:0000256" key="5">
    <source>
        <dbReference type="ARBA" id="ARBA00023002"/>
    </source>
</evidence>
<dbReference type="PANTHER" id="PTHR42940">
    <property type="entry name" value="ALCOHOL DEHYDROGENASE 1-RELATED"/>
    <property type="match status" value="1"/>
</dbReference>
<dbReference type="InterPro" id="IPR013149">
    <property type="entry name" value="ADH-like_C"/>
</dbReference>
<sequence>MKAAQVVKYNAPYSITTVPVPTSHELGPYDLVVKVAVASHCHTDGMVRSGIFGTKLPCTGSHEGAGTVVLVGSSVSDFKPGDRVMCGLPLHPCGKCLDCTSSPEAKQRQYCTQVDGHIGIHIDGCFAEYVRVDARSSTPVPDTVSLLSAAPLACAGRTVWRAVEQAELKAGQWLAIVGSGGGLGHLGVQFAKAKGLKVIGIDARDEGLSLTKESGADVVVDARKGKDEVVKEVQRVTGEQGGADATITLADVDSAAALACAVTRMHGTMVQIAQPEEVMIPFGELIFRDIRIKGSVLCSPEESRAMMRFIAEHGISVKTVPFHGLDKIHELVQTVEKGMIQGKAVIVVDKEQIEREKELGVRY</sequence>
<protein>
    <submittedName>
        <fullName evidence="8">Chaperonin 10-like protein</fullName>
    </submittedName>
</protein>
<dbReference type="InterPro" id="IPR036291">
    <property type="entry name" value="NAD(P)-bd_dom_sf"/>
</dbReference>
<dbReference type="Gene3D" id="3.90.180.10">
    <property type="entry name" value="Medium-chain alcohol dehydrogenases, catalytic domain"/>
    <property type="match status" value="1"/>
</dbReference>
<dbReference type="InterPro" id="IPR013154">
    <property type="entry name" value="ADH-like_N"/>
</dbReference>
<dbReference type="GO" id="GO:0005737">
    <property type="term" value="C:cytoplasm"/>
    <property type="evidence" value="ECO:0007669"/>
    <property type="project" value="TreeGrafter"/>
</dbReference>
<keyword evidence="3" id="KW-0479">Metal-binding</keyword>
<dbReference type="Pfam" id="PF08240">
    <property type="entry name" value="ADH_N"/>
    <property type="match status" value="1"/>
</dbReference>
<dbReference type="InterPro" id="IPR011032">
    <property type="entry name" value="GroES-like_sf"/>
</dbReference>
<evidence type="ECO:0000313" key="9">
    <source>
        <dbReference type="Proteomes" id="UP001283341"/>
    </source>
</evidence>
<comment type="cofactor">
    <cofactor evidence="1">
        <name>Zn(2+)</name>
        <dbReference type="ChEBI" id="CHEBI:29105"/>
    </cofactor>
</comment>
<dbReference type="SUPFAM" id="SSF50129">
    <property type="entry name" value="GroES-like"/>
    <property type="match status" value="1"/>
</dbReference>
<comment type="similarity">
    <text evidence="2">Belongs to the zinc-containing alcohol dehydrogenase family.</text>
</comment>
<dbReference type="EMBL" id="JAUEDM010000002">
    <property type="protein sequence ID" value="KAK3326002.1"/>
    <property type="molecule type" value="Genomic_DNA"/>
</dbReference>
<evidence type="ECO:0000259" key="7">
    <source>
        <dbReference type="SMART" id="SM00829"/>
    </source>
</evidence>
<dbReference type="SMART" id="SM00829">
    <property type="entry name" value="PKS_ER"/>
    <property type="match status" value="1"/>
</dbReference>
<dbReference type="GO" id="GO:0046872">
    <property type="term" value="F:metal ion binding"/>
    <property type="evidence" value="ECO:0007669"/>
    <property type="project" value="UniProtKB-KW"/>
</dbReference>
<proteinExistence type="inferred from homology"/>
<dbReference type="Pfam" id="PF00107">
    <property type="entry name" value="ADH_zinc_N"/>
    <property type="match status" value="1"/>
</dbReference>
<comment type="caution">
    <text evidence="8">The sequence shown here is derived from an EMBL/GenBank/DDBJ whole genome shotgun (WGS) entry which is preliminary data.</text>
</comment>
<evidence type="ECO:0000256" key="1">
    <source>
        <dbReference type="ARBA" id="ARBA00001947"/>
    </source>
</evidence>
<evidence type="ECO:0000256" key="6">
    <source>
        <dbReference type="ARBA" id="ARBA00023027"/>
    </source>
</evidence>